<proteinExistence type="predicted"/>
<evidence type="ECO:0000313" key="3">
    <source>
        <dbReference type="Proteomes" id="UP001235939"/>
    </source>
</evidence>
<gene>
    <name evidence="2" type="ORF">LAZ67_X003298</name>
</gene>
<dbReference type="EMBL" id="CP092886">
    <property type="protein sequence ID" value="UYV84748.1"/>
    <property type="molecule type" value="Genomic_DNA"/>
</dbReference>
<name>A0ABY6LY67_9ARAC</name>
<dbReference type="Gene3D" id="3.30.420.10">
    <property type="entry name" value="Ribonuclease H-like superfamily/Ribonuclease H"/>
    <property type="match status" value="1"/>
</dbReference>
<feature type="compositionally biased region" description="Basic residues" evidence="1">
    <location>
        <begin position="164"/>
        <end position="174"/>
    </location>
</feature>
<reference evidence="2 3" key="1">
    <citation type="submission" date="2022-03" db="EMBL/GenBank/DDBJ databases">
        <title>A chromosomal length assembly of Cordylochernes scorpioides.</title>
        <authorList>
            <person name="Zeh D."/>
            <person name="Zeh J."/>
        </authorList>
    </citation>
    <scope>NUCLEOTIDE SEQUENCE [LARGE SCALE GENOMIC DNA]</scope>
    <source>
        <strain evidence="2">IN4F17</strain>
        <tissue evidence="2">Whole Body</tissue>
    </source>
</reference>
<sequence>MLPWPPYSPDLSPIEHVWDIIGRRLHALPQPRSEDELWQMVEREWRAIPQDAICTLIDSLPRRVAACIAVRGPDLIHGHFLIDLSPKGKDRLLEIFNLSWKKGKLPEEWKSTTVIPLLKPNKGRRSPSSYRPIPLTSTASKSLGKNITQKTFVLPTTGRPNTSRVKRLPPKKFNNRSNFLLHSKHFRQSK</sequence>
<evidence type="ECO:0000256" key="1">
    <source>
        <dbReference type="SAM" id="MobiDB-lite"/>
    </source>
</evidence>
<keyword evidence="3" id="KW-1185">Reference proteome</keyword>
<accession>A0ABY6LY67</accession>
<dbReference type="PANTHER" id="PTHR33395:SF22">
    <property type="entry name" value="REVERSE TRANSCRIPTASE DOMAIN-CONTAINING PROTEIN"/>
    <property type="match status" value="1"/>
</dbReference>
<organism evidence="2 3">
    <name type="scientific">Cordylochernes scorpioides</name>
    <dbReference type="NCBI Taxonomy" id="51811"/>
    <lineage>
        <taxon>Eukaryota</taxon>
        <taxon>Metazoa</taxon>
        <taxon>Ecdysozoa</taxon>
        <taxon>Arthropoda</taxon>
        <taxon>Chelicerata</taxon>
        <taxon>Arachnida</taxon>
        <taxon>Pseudoscorpiones</taxon>
        <taxon>Cheliferoidea</taxon>
        <taxon>Chernetidae</taxon>
        <taxon>Cordylochernes</taxon>
    </lineage>
</organism>
<dbReference type="Proteomes" id="UP001235939">
    <property type="component" value="Chromosome X"/>
</dbReference>
<evidence type="ECO:0000313" key="2">
    <source>
        <dbReference type="EMBL" id="UYV84748.1"/>
    </source>
</evidence>
<feature type="region of interest" description="Disordered" evidence="1">
    <location>
        <begin position="154"/>
        <end position="174"/>
    </location>
</feature>
<dbReference type="PANTHER" id="PTHR33395">
    <property type="entry name" value="TRANSCRIPTASE, PUTATIVE-RELATED-RELATED"/>
    <property type="match status" value="1"/>
</dbReference>
<evidence type="ECO:0008006" key="4">
    <source>
        <dbReference type="Google" id="ProtNLM"/>
    </source>
</evidence>
<dbReference type="InterPro" id="IPR036397">
    <property type="entry name" value="RNaseH_sf"/>
</dbReference>
<protein>
    <recommendedName>
        <fullName evidence="4">Transposase</fullName>
    </recommendedName>
</protein>